<organism evidence="9 10">
    <name type="scientific">Iocasia fonsfrigidae</name>
    <dbReference type="NCBI Taxonomy" id="2682810"/>
    <lineage>
        <taxon>Bacteria</taxon>
        <taxon>Bacillati</taxon>
        <taxon>Bacillota</taxon>
        <taxon>Clostridia</taxon>
        <taxon>Halanaerobiales</taxon>
        <taxon>Halanaerobiaceae</taxon>
        <taxon>Iocasia</taxon>
    </lineage>
</organism>
<comment type="subcellular location">
    <subcellularLocation>
        <location evidence="1">Cell membrane</location>
        <topology evidence="1">Multi-pass membrane protein</topology>
    </subcellularLocation>
</comment>
<comment type="similarity">
    <text evidence="2">Belongs to the binding-protein-dependent transport system permease family. FecCD subfamily.</text>
</comment>
<feature type="transmembrane region" description="Helical" evidence="8">
    <location>
        <begin position="147"/>
        <end position="169"/>
    </location>
</feature>
<dbReference type="GO" id="GO:0022857">
    <property type="term" value="F:transmembrane transporter activity"/>
    <property type="evidence" value="ECO:0007669"/>
    <property type="project" value="InterPro"/>
</dbReference>
<evidence type="ECO:0000256" key="3">
    <source>
        <dbReference type="ARBA" id="ARBA00022448"/>
    </source>
</evidence>
<evidence type="ECO:0000256" key="1">
    <source>
        <dbReference type="ARBA" id="ARBA00004651"/>
    </source>
</evidence>
<dbReference type="Gene3D" id="1.10.3470.10">
    <property type="entry name" value="ABC transporter involved in vitamin B12 uptake, BtuC"/>
    <property type="match status" value="1"/>
</dbReference>
<keyword evidence="6 8" id="KW-1133">Transmembrane helix</keyword>
<accession>A0A8A7KPR5</accession>
<feature type="transmembrane region" description="Helical" evidence="8">
    <location>
        <begin position="310"/>
        <end position="329"/>
    </location>
</feature>
<evidence type="ECO:0000313" key="10">
    <source>
        <dbReference type="Proteomes" id="UP000665020"/>
    </source>
</evidence>
<sequence length="336" mass="36097">MAVILLLVLGYSITLGVADITMKDVYGVILQKITGITLGNYTNFDQGIILKIRLPRVLLGLITGLSLGANGTVMQSLLRNPLASPYTLGVSSASALGAGMAIVLGNYILGTEMMVQYGSWIIIMGAFVMGILSIILINVISSLKKGGAATLILAGVALSYLFSAGISFLKYTSNHEQLAELTIWLMGGLYRAEWIDVLILTPIMIICFIFLIKLAWDINTLNAGEEVAKNLGIDVKTLRRKGSFITALLTSCVVAFTGIIGFVGLLAPHVCRMIFGNDNRFLIIASGLMGAIILVLADTAARLIINPTELPIGIITSICGAPFFLYILIRRKSDYF</sequence>
<dbReference type="GO" id="GO:0005886">
    <property type="term" value="C:plasma membrane"/>
    <property type="evidence" value="ECO:0007669"/>
    <property type="project" value="UniProtKB-SubCell"/>
</dbReference>
<dbReference type="Proteomes" id="UP000665020">
    <property type="component" value="Chromosome"/>
</dbReference>
<dbReference type="InterPro" id="IPR037294">
    <property type="entry name" value="ABC_BtuC-like"/>
</dbReference>
<dbReference type="CDD" id="cd06550">
    <property type="entry name" value="TM_ABC_iron-siderophores_like"/>
    <property type="match status" value="1"/>
</dbReference>
<evidence type="ECO:0000313" key="9">
    <source>
        <dbReference type="EMBL" id="QTM00035.1"/>
    </source>
</evidence>
<feature type="transmembrane region" description="Helical" evidence="8">
    <location>
        <begin position="86"/>
        <end position="109"/>
    </location>
</feature>
<dbReference type="InterPro" id="IPR000522">
    <property type="entry name" value="ABC_transptr_permease_BtuC"/>
</dbReference>
<name>A0A8A7KPR5_9FIRM</name>
<dbReference type="PANTHER" id="PTHR30472:SF25">
    <property type="entry name" value="ABC TRANSPORTER PERMEASE PROTEIN MJ0876-RELATED"/>
    <property type="match status" value="1"/>
</dbReference>
<feature type="transmembrane region" description="Helical" evidence="8">
    <location>
        <begin position="56"/>
        <end position="74"/>
    </location>
</feature>
<evidence type="ECO:0000256" key="6">
    <source>
        <dbReference type="ARBA" id="ARBA00022989"/>
    </source>
</evidence>
<reference evidence="9" key="1">
    <citation type="submission" date="2019-12" db="EMBL/GenBank/DDBJ databases">
        <authorList>
            <person name="zhang j."/>
            <person name="sun C.M."/>
        </authorList>
    </citation>
    <scope>NUCLEOTIDE SEQUENCE</scope>
    <source>
        <strain evidence="9">NS-1</strain>
    </source>
</reference>
<feature type="transmembrane region" description="Helical" evidence="8">
    <location>
        <begin position="28"/>
        <end position="44"/>
    </location>
</feature>
<keyword evidence="7 8" id="KW-0472">Membrane</keyword>
<keyword evidence="10" id="KW-1185">Reference proteome</keyword>
<dbReference type="FunFam" id="1.10.3470.10:FF:000001">
    <property type="entry name" value="Vitamin B12 ABC transporter permease BtuC"/>
    <property type="match status" value="1"/>
</dbReference>
<feature type="transmembrane region" description="Helical" evidence="8">
    <location>
        <begin position="244"/>
        <end position="269"/>
    </location>
</feature>
<feature type="transmembrane region" description="Helical" evidence="8">
    <location>
        <begin position="281"/>
        <end position="304"/>
    </location>
</feature>
<gene>
    <name evidence="9" type="ORF">GM661_13035</name>
</gene>
<dbReference type="Pfam" id="PF01032">
    <property type="entry name" value="FecCD"/>
    <property type="match status" value="1"/>
</dbReference>
<keyword evidence="5 8" id="KW-0812">Transmembrane</keyword>
<proteinExistence type="inferred from homology"/>
<dbReference type="KEGG" id="ifn:GM661_13035"/>
<dbReference type="PANTHER" id="PTHR30472">
    <property type="entry name" value="FERRIC ENTEROBACTIN TRANSPORT SYSTEM PERMEASE PROTEIN"/>
    <property type="match status" value="1"/>
</dbReference>
<evidence type="ECO:0000256" key="7">
    <source>
        <dbReference type="ARBA" id="ARBA00023136"/>
    </source>
</evidence>
<keyword evidence="3" id="KW-0813">Transport</keyword>
<evidence type="ECO:0000256" key="4">
    <source>
        <dbReference type="ARBA" id="ARBA00022475"/>
    </source>
</evidence>
<feature type="transmembrane region" description="Helical" evidence="8">
    <location>
        <begin position="121"/>
        <end position="141"/>
    </location>
</feature>
<dbReference type="SUPFAM" id="SSF81345">
    <property type="entry name" value="ABC transporter involved in vitamin B12 uptake, BtuC"/>
    <property type="match status" value="1"/>
</dbReference>
<keyword evidence="4" id="KW-1003">Cell membrane</keyword>
<feature type="transmembrane region" description="Helical" evidence="8">
    <location>
        <begin position="194"/>
        <end position="216"/>
    </location>
</feature>
<protein>
    <submittedName>
        <fullName evidence="9">Iron chelate uptake ABC transporter family permease subunit</fullName>
    </submittedName>
</protein>
<dbReference type="GO" id="GO:0033214">
    <property type="term" value="P:siderophore-iron import into cell"/>
    <property type="evidence" value="ECO:0007669"/>
    <property type="project" value="TreeGrafter"/>
</dbReference>
<evidence type="ECO:0000256" key="5">
    <source>
        <dbReference type="ARBA" id="ARBA00022692"/>
    </source>
</evidence>
<dbReference type="AlphaFoldDB" id="A0A8A7KPR5"/>
<dbReference type="EMBL" id="CP046640">
    <property type="protein sequence ID" value="QTM00035.1"/>
    <property type="molecule type" value="Genomic_DNA"/>
</dbReference>
<evidence type="ECO:0000256" key="2">
    <source>
        <dbReference type="ARBA" id="ARBA00007935"/>
    </source>
</evidence>
<evidence type="ECO:0000256" key="8">
    <source>
        <dbReference type="SAM" id="Phobius"/>
    </source>
</evidence>